<evidence type="ECO:0000256" key="3">
    <source>
        <dbReference type="ARBA" id="ARBA00023172"/>
    </source>
</evidence>
<dbReference type="EMBL" id="JAYKOT010000001">
    <property type="protein sequence ID" value="MEB3428840.1"/>
    <property type="molecule type" value="Genomic_DNA"/>
</dbReference>
<dbReference type="AlphaFoldDB" id="A0AAW9MWI3"/>
<keyword evidence="2" id="KW-0238">DNA-binding</keyword>
<dbReference type="PROSITE" id="PS51898">
    <property type="entry name" value="TYR_RECOMBINASE"/>
    <property type="match status" value="1"/>
</dbReference>
<evidence type="ECO:0000313" key="6">
    <source>
        <dbReference type="Proteomes" id="UP001357733"/>
    </source>
</evidence>
<dbReference type="InterPro" id="IPR011010">
    <property type="entry name" value="DNA_brk_join_enz"/>
</dbReference>
<dbReference type="Pfam" id="PF00589">
    <property type="entry name" value="Phage_integrase"/>
    <property type="match status" value="1"/>
</dbReference>
<dbReference type="PANTHER" id="PTHR30349">
    <property type="entry name" value="PHAGE INTEGRASE-RELATED"/>
    <property type="match status" value="1"/>
</dbReference>
<protein>
    <submittedName>
        <fullName evidence="5">Site-specific integrase</fullName>
    </submittedName>
</protein>
<dbReference type="GO" id="GO:0003677">
    <property type="term" value="F:DNA binding"/>
    <property type="evidence" value="ECO:0007669"/>
    <property type="project" value="UniProtKB-KW"/>
</dbReference>
<evidence type="ECO:0000256" key="2">
    <source>
        <dbReference type="ARBA" id="ARBA00023125"/>
    </source>
</evidence>
<comment type="similarity">
    <text evidence="1">Belongs to the 'phage' integrase family.</text>
</comment>
<keyword evidence="6" id="KW-1185">Reference proteome</keyword>
<dbReference type="PANTHER" id="PTHR30349:SF41">
    <property type="entry name" value="INTEGRASE_RECOMBINASE PROTEIN MJ0367-RELATED"/>
    <property type="match status" value="1"/>
</dbReference>
<dbReference type="GO" id="GO:0015074">
    <property type="term" value="P:DNA integration"/>
    <property type="evidence" value="ECO:0007669"/>
    <property type="project" value="InterPro"/>
</dbReference>
<evidence type="ECO:0000256" key="1">
    <source>
        <dbReference type="ARBA" id="ARBA00008857"/>
    </source>
</evidence>
<dbReference type="SUPFAM" id="SSF56349">
    <property type="entry name" value="DNA breaking-rejoining enzymes"/>
    <property type="match status" value="1"/>
</dbReference>
<gene>
    <name evidence="5" type="ORF">VLK81_02175</name>
</gene>
<evidence type="ECO:0000259" key="4">
    <source>
        <dbReference type="PROSITE" id="PS51898"/>
    </source>
</evidence>
<evidence type="ECO:0000313" key="5">
    <source>
        <dbReference type="EMBL" id="MEB3428840.1"/>
    </source>
</evidence>
<dbReference type="CDD" id="cd00796">
    <property type="entry name" value="INT_Rci_Hp1_C"/>
    <property type="match status" value="1"/>
</dbReference>
<name>A0AAW9MWI3_9FIRM</name>
<keyword evidence="3" id="KW-0233">DNA recombination</keyword>
<comment type="caution">
    <text evidence="5">The sequence shown here is derived from an EMBL/GenBank/DDBJ whole genome shotgun (WGS) entry which is preliminary data.</text>
</comment>
<dbReference type="InterPro" id="IPR050090">
    <property type="entry name" value="Tyrosine_recombinase_XerCD"/>
</dbReference>
<dbReference type="InterPro" id="IPR013762">
    <property type="entry name" value="Integrase-like_cat_sf"/>
</dbReference>
<reference evidence="5 6" key="1">
    <citation type="submission" date="2024-01" db="EMBL/GenBank/DDBJ databases">
        <title>Complete genome sequence of Citroniella saccharovorans strain M6.X9, isolated from human fecal sample.</title>
        <authorList>
            <person name="Cheng G."/>
            <person name="Westerholm M."/>
            <person name="Schnurer A."/>
        </authorList>
    </citation>
    <scope>NUCLEOTIDE SEQUENCE [LARGE SCALE GENOMIC DNA]</scope>
    <source>
        <strain evidence="5 6">DSM 29873</strain>
    </source>
</reference>
<organism evidence="5 6">
    <name type="scientific">Citroniella saccharovorans</name>
    <dbReference type="NCBI Taxonomy" id="2053367"/>
    <lineage>
        <taxon>Bacteria</taxon>
        <taxon>Bacillati</taxon>
        <taxon>Bacillota</taxon>
        <taxon>Tissierellia</taxon>
        <taxon>Tissierellales</taxon>
        <taxon>Peptoniphilaceae</taxon>
        <taxon>Citroniella</taxon>
    </lineage>
</organism>
<proteinExistence type="inferred from homology"/>
<dbReference type="RefSeq" id="WP_324618872.1">
    <property type="nucleotide sequence ID" value="NZ_JAYKOT010000001.1"/>
</dbReference>
<dbReference type="Proteomes" id="UP001357733">
    <property type="component" value="Unassembled WGS sequence"/>
</dbReference>
<accession>A0AAW9MWI3</accession>
<dbReference type="Gene3D" id="1.10.443.10">
    <property type="entry name" value="Intergrase catalytic core"/>
    <property type="match status" value="1"/>
</dbReference>
<sequence length="346" mass="41123">MLFGEPIYRERNNTIQAILPYRPEDKKNWRQKSKQGFTNMNQARSWIITAMRELESMTDPTNEYSNITLKEGIDIFFEARKDKYSYGTKEQYKCVFKRLEHLLDKKVVTFKPIDFNFILRDDIKPGARYNFQRCVQALFNFFIEELEIISLNPMRKQKVSYKVQKEKEIMTLDDYYNLLYPTLENNKELQLMTEVNINTGVRAGELLGLTISDIKPYEININKQFNCGLRDFSELKNKKPHTVPITTHLYDKIQHYIKSKPLDYRGRIFTMKYDSYKHQLRKVTKRIGYESFTAHCFRHSFATHLISNGVDFKTVAELLGDTVELVMKTYSQRDEQRIESIREIMG</sequence>
<dbReference type="InterPro" id="IPR002104">
    <property type="entry name" value="Integrase_catalytic"/>
</dbReference>
<feature type="domain" description="Tyr recombinase" evidence="4">
    <location>
        <begin position="165"/>
        <end position="343"/>
    </location>
</feature>
<dbReference type="GO" id="GO:0006310">
    <property type="term" value="P:DNA recombination"/>
    <property type="evidence" value="ECO:0007669"/>
    <property type="project" value="UniProtKB-KW"/>
</dbReference>